<keyword evidence="3" id="KW-0812">Transmembrane</keyword>
<dbReference type="GeneID" id="6086943"/>
<sequence>MKDLLLSHPPAHTHPVTVKGAEAWELELGETVKHAGSAAADPRGVVRSGRGRNLVRVRVGGGGEGGQSVGEKTGEEGKGKGTAKDEEEKPNANEGDKEKKMEDVGDLEERKPDLWSVFDLEPPRGALVGSGDMDDPSALGAHSHPTEQDVLKPLEHDLTALCTTRQEDQHELASGDASALGLGPPSTLDSHIPTTEHDLLTTRQEALDQRELALAARQERIEGMEERVGEVQRGVGYREEAVERHEEAVERMEEAVGKREEAVERREKEVEGRERELQGREEKVAELEQAIDERGRALDQRGSELEQRSKRVQEFEETRSPQVGAPNALTLSNSWPITLLRSVVFRVLGDKTPFLFASSIPSSSPSSSNPNSSSSTTTTTPQRRPRRDWEARRDLYLSTGGRASYLVLVGIGVCAVVLKVLVRRLTGFGIWSWLRRRGRR</sequence>
<dbReference type="EMBL" id="DS547613">
    <property type="protein sequence ID" value="EDQ98062.1"/>
    <property type="molecule type" value="Genomic_DNA"/>
</dbReference>
<feature type="transmembrane region" description="Helical" evidence="3">
    <location>
        <begin position="403"/>
        <end position="422"/>
    </location>
</feature>
<keyword evidence="3" id="KW-1133">Transmembrane helix</keyword>
<organism evidence="5">
    <name type="scientific">Laccaria bicolor (strain S238N-H82 / ATCC MYA-4686)</name>
    <name type="common">Bicoloured deceiver</name>
    <name type="synonym">Laccaria laccata var. bicolor</name>
    <dbReference type="NCBI Taxonomy" id="486041"/>
    <lineage>
        <taxon>Eukaryota</taxon>
        <taxon>Fungi</taxon>
        <taxon>Dikarya</taxon>
        <taxon>Basidiomycota</taxon>
        <taxon>Agaricomycotina</taxon>
        <taxon>Agaricomycetes</taxon>
        <taxon>Agaricomycetidae</taxon>
        <taxon>Agaricales</taxon>
        <taxon>Agaricineae</taxon>
        <taxon>Hydnangiaceae</taxon>
        <taxon>Laccaria</taxon>
    </lineage>
</organism>
<dbReference type="Proteomes" id="UP000001194">
    <property type="component" value="Unassembled WGS sequence"/>
</dbReference>
<evidence type="ECO:0000256" key="3">
    <source>
        <dbReference type="SAM" id="Phobius"/>
    </source>
</evidence>
<feature type="compositionally biased region" description="Basic and acidic residues" evidence="2">
    <location>
        <begin position="72"/>
        <end position="108"/>
    </location>
</feature>
<gene>
    <name evidence="4" type="ORF">LACBIDRAFT_296079</name>
</gene>
<protein>
    <submittedName>
        <fullName evidence="4">Uncharacterized protein</fullName>
    </submittedName>
</protein>
<dbReference type="Gene3D" id="1.10.287.1490">
    <property type="match status" value="1"/>
</dbReference>
<feature type="coiled-coil region" evidence="1">
    <location>
        <begin position="207"/>
        <end position="290"/>
    </location>
</feature>
<dbReference type="RefSeq" id="XP_001891288.1">
    <property type="nucleotide sequence ID" value="XM_001891253.1"/>
</dbReference>
<feature type="compositionally biased region" description="Basic and acidic residues" evidence="2">
    <location>
        <begin position="300"/>
        <end position="319"/>
    </location>
</feature>
<evidence type="ECO:0000313" key="5">
    <source>
        <dbReference type="Proteomes" id="UP000001194"/>
    </source>
</evidence>
<keyword evidence="3" id="KW-0472">Membrane</keyword>
<evidence type="ECO:0000256" key="1">
    <source>
        <dbReference type="SAM" id="Coils"/>
    </source>
</evidence>
<feature type="region of interest" description="Disordered" evidence="2">
    <location>
        <begin position="300"/>
        <end position="327"/>
    </location>
</feature>
<feature type="compositionally biased region" description="Low complexity" evidence="2">
    <location>
        <begin position="358"/>
        <end position="381"/>
    </location>
</feature>
<keyword evidence="1" id="KW-0175">Coiled coil</keyword>
<keyword evidence="5" id="KW-1185">Reference proteome</keyword>
<feature type="region of interest" description="Disordered" evidence="2">
    <location>
        <begin position="358"/>
        <end position="387"/>
    </location>
</feature>
<dbReference type="HOGENOM" id="CLU_622660_0_0_1"/>
<accession>B0E520</accession>
<feature type="region of interest" description="Disordered" evidence="2">
    <location>
        <begin position="125"/>
        <end position="149"/>
    </location>
</feature>
<dbReference type="AlphaFoldDB" id="B0E520"/>
<reference evidence="4 5" key="1">
    <citation type="journal article" date="2008" name="Nature">
        <title>The genome of Laccaria bicolor provides insights into mycorrhizal symbiosis.</title>
        <authorList>
            <person name="Martin F."/>
            <person name="Aerts A."/>
            <person name="Ahren D."/>
            <person name="Brun A."/>
            <person name="Danchin E.G.J."/>
            <person name="Duchaussoy F."/>
            <person name="Gibon J."/>
            <person name="Kohler A."/>
            <person name="Lindquist E."/>
            <person name="Pereda V."/>
            <person name="Salamov A."/>
            <person name="Shapiro H.J."/>
            <person name="Wuyts J."/>
            <person name="Blaudez D."/>
            <person name="Buee M."/>
            <person name="Brokstein P."/>
            <person name="Canbaeck B."/>
            <person name="Cohen D."/>
            <person name="Courty P.E."/>
            <person name="Coutinho P.M."/>
            <person name="Delaruelle C."/>
            <person name="Detter J.C."/>
            <person name="Deveau A."/>
            <person name="DiFazio S."/>
            <person name="Duplessis S."/>
            <person name="Fraissinet-Tachet L."/>
            <person name="Lucic E."/>
            <person name="Frey-Klett P."/>
            <person name="Fourrey C."/>
            <person name="Feussner I."/>
            <person name="Gay G."/>
            <person name="Grimwood J."/>
            <person name="Hoegger P.J."/>
            <person name="Jain P."/>
            <person name="Kilaru S."/>
            <person name="Labbe J."/>
            <person name="Lin Y.C."/>
            <person name="Legue V."/>
            <person name="Le Tacon F."/>
            <person name="Marmeisse R."/>
            <person name="Melayah D."/>
            <person name="Montanini B."/>
            <person name="Muratet M."/>
            <person name="Nehls U."/>
            <person name="Niculita-Hirzel H."/>
            <person name="Oudot-Le Secq M.P."/>
            <person name="Peter M."/>
            <person name="Quesneville H."/>
            <person name="Rajashekar B."/>
            <person name="Reich M."/>
            <person name="Rouhier N."/>
            <person name="Schmutz J."/>
            <person name="Yin T."/>
            <person name="Chalot M."/>
            <person name="Henrissat B."/>
            <person name="Kuees U."/>
            <person name="Lucas S."/>
            <person name="Van de Peer Y."/>
            <person name="Podila G.K."/>
            <person name="Polle A."/>
            <person name="Pukkila P.J."/>
            <person name="Richardson P.M."/>
            <person name="Rouze P."/>
            <person name="Sanders I.R."/>
            <person name="Stajich J.E."/>
            <person name="Tunlid A."/>
            <person name="Tuskan G."/>
            <person name="Grigoriev I.V."/>
        </authorList>
    </citation>
    <scope>NUCLEOTIDE SEQUENCE [LARGE SCALE GENOMIC DNA]</scope>
    <source>
        <strain evidence="5">S238N-H82 / ATCC MYA-4686</strain>
    </source>
</reference>
<feature type="region of interest" description="Disordered" evidence="2">
    <location>
        <begin position="35"/>
        <end position="108"/>
    </location>
</feature>
<feature type="region of interest" description="Disordered" evidence="2">
    <location>
        <begin position="164"/>
        <end position="193"/>
    </location>
</feature>
<dbReference type="InParanoid" id="B0E520"/>
<name>B0E520_LACBS</name>
<dbReference type="KEGG" id="lbc:LACBIDRAFT_296079"/>
<feature type="compositionally biased region" description="Gly residues" evidence="2">
    <location>
        <begin position="59"/>
        <end position="68"/>
    </location>
</feature>
<evidence type="ECO:0000313" key="4">
    <source>
        <dbReference type="EMBL" id="EDQ98062.1"/>
    </source>
</evidence>
<proteinExistence type="predicted"/>
<evidence type="ECO:0000256" key="2">
    <source>
        <dbReference type="SAM" id="MobiDB-lite"/>
    </source>
</evidence>
<dbReference type="SUPFAM" id="SSF57997">
    <property type="entry name" value="Tropomyosin"/>
    <property type="match status" value="1"/>
</dbReference>